<sequence length="179" mass="20533">MSTVQNNIFTNYNMIHIRAFDRKKDDIEELTKVINKSYKKLLDVGFNYLAAYQDSSVTLKRIDKALCFIAIWDNKIIGTISYYSPENNKGCNWYNKSNVAGIGQFGVHPSYQSMGVGRKLLELAEETATKEGVEELALDTAEGASHLIKYYGDKGYRFIEYVNWEITNYRSIVLSKKLK</sequence>
<dbReference type="InterPro" id="IPR000182">
    <property type="entry name" value="GNAT_dom"/>
</dbReference>
<dbReference type="PANTHER" id="PTHR42919:SF8">
    <property type="entry name" value="N-ALPHA-ACETYLTRANSFERASE 50"/>
    <property type="match status" value="1"/>
</dbReference>
<dbReference type="Pfam" id="PF00583">
    <property type="entry name" value="Acetyltransf_1"/>
    <property type="match status" value="1"/>
</dbReference>
<reference evidence="4 5" key="1">
    <citation type="submission" date="2024-01" db="EMBL/GenBank/DDBJ databases">
        <title>Seven novel Bacillus-like species.</title>
        <authorList>
            <person name="Liu G."/>
        </authorList>
    </citation>
    <scope>NUCLEOTIDE SEQUENCE [LARGE SCALE GENOMIC DNA]</scope>
    <source>
        <strain evidence="4 5">FJAT-51639</strain>
    </source>
</reference>
<organism evidence="4 5">
    <name type="scientific">Bacillus bruguierae</name>
    <dbReference type="NCBI Taxonomy" id="3127667"/>
    <lineage>
        <taxon>Bacteria</taxon>
        <taxon>Bacillati</taxon>
        <taxon>Bacillota</taxon>
        <taxon>Bacilli</taxon>
        <taxon>Bacillales</taxon>
        <taxon>Bacillaceae</taxon>
        <taxon>Bacillus</taxon>
    </lineage>
</organism>
<name>A0ABU8FII1_9BACI</name>
<evidence type="ECO:0000259" key="3">
    <source>
        <dbReference type="PROSITE" id="PS51186"/>
    </source>
</evidence>
<evidence type="ECO:0000313" key="5">
    <source>
        <dbReference type="Proteomes" id="UP001372526"/>
    </source>
</evidence>
<dbReference type="CDD" id="cd04301">
    <property type="entry name" value="NAT_SF"/>
    <property type="match status" value="1"/>
</dbReference>
<dbReference type="Proteomes" id="UP001372526">
    <property type="component" value="Unassembled WGS sequence"/>
</dbReference>
<dbReference type="PROSITE" id="PS51186">
    <property type="entry name" value="GNAT"/>
    <property type="match status" value="1"/>
</dbReference>
<evidence type="ECO:0000256" key="2">
    <source>
        <dbReference type="ARBA" id="ARBA00023315"/>
    </source>
</evidence>
<dbReference type="SUPFAM" id="SSF55729">
    <property type="entry name" value="Acyl-CoA N-acyltransferases (Nat)"/>
    <property type="match status" value="1"/>
</dbReference>
<comment type="caution">
    <text evidence="4">The sequence shown here is derived from an EMBL/GenBank/DDBJ whole genome shotgun (WGS) entry which is preliminary data.</text>
</comment>
<dbReference type="PANTHER" id="PTHR42919">
    <property type="entry name" value="N-ALPHA-ACETYLTRANSFERASE"/>
    <property type="match status" value="1"/>
</dbReference>
<protein>
    <submittedName>
        <fullName evidence="4">GNAT family N-acetyltransferase</fullName>
    </submittedName>
</protein>
<keyword evidence="1" id="KW-0808">Transferase</keyword>
<gene>
    <name evidence="4" type="ORF">WAZ07_14470</name>
</gene>
<evidence type="ECO:0000313" key="4">
    <source>
        <dbReference type="EMBL" id="MEI4802501.1"/>
    </source>
</evidence>
<dbReference type="InterPro" id="IPR051556">
    <property type="entry name" value="N-term/lysine_N-AcTrnsfr"/>
</dbReference>
<evidence type="ECO:0000256" key="1">
    <source>
        <dbReference type="ARBA" id="ARBA00022679"/>
    </source>
</evidence>
<dbReference type="Gene3D" id="3.40.630.30">
    <property type="match status" value="1"/>
</dbReference>
<keyword evidence="2" id="KW-0012">Acyltransferase</keyword>
<accession>A0ABU8FII1</accession>
<feature type="domain" description="N-acetyltransferase" evidence="3">
    <location>
        <begin position="15"/>
        <end position="179"/>
    </location>
</feature>
<keyword evidence="5" id="KW-1185">Reference proteome</keyword>
<dbReference type="RefSeq" id="WP_336473031.1">
    <property type="nucleotide sequence ID" value="NZ_JBAWSX010000008.1"/>
</dbReference>
<proteinExistence type="predicted"/>
<dbReference type="InterPro" id="IPR016181">
    <property type="entry name" value="Acyl_CoA_acyltransferase"/>
</dbReference>
<dbReference type="EMBL" id="JBAWSX010000008">
    <property type="protein sequence ID" value="MEI4802501.1"/>
    <property type="molecule type" value="Genomic_DNA"/>
</dbReference>